<reference evidence="3 4" key="1">
    <citation type="submission" date="2023-03" db="EMBL/GenBank/DDBJ databases">
        <title>High-quality genome of Scylla paramamosain provides insights in environmental adaptation.</title>
        <authorList>
            <person name="Zhang L."/>
        </authorList>
    </citation>
    <scope>NUCLEOTIDE SEQUENCE [LARGE SCALE GENOMIC DNA]</scope>
    <source>
        <strain evidence="3">LZ_2023a</strain>
        <tissue evidence="3">Muscle</tissue>
    </source>
</reference>
<evidence type="ECO:0000313" key="3">
    <source>
        <dbReference type="EMBL" id="KAK8373056.1"/>
    </source>
</evidence>
<organism evidence="3 4">
    <name type="scientific">Scylla paramamosain</name>
    <name type="common">Mud crab</name>
    <dbReference type="NCBI Taxonomy" id="85552"/>
    <lineage>
        <taxon>Eukaryota</taxon>
        <taxon>Metazoa</taxon>
        <taxon>Ecdysozoa</taxon>
        <taxon>Arthropoda</taxon>
        <taxon>Crustacea</taxon>
        <taxon>Multicrustacea</taxon>
        <taxon>Malacostraca</taxon>
        <taxon>Eumalacostraca</taxon>
        <taxon>Eucarida</taxon>
        <taxon>Decapoda</taxon>
        <taxon>Pleocyemata</taxon>
        <taxon>Brachyura</taxon>
        <taxon>Eubrachyura</taxon>
        <taxon>Portunoidea</taxon>
        <taxon>Portunidae</taxon>
        <taxon>Portuninae</taxon>
        <taxon>Scylla</taxon>
    </lineage>
</organism>
<evidence type="ECO:0008006" key="5">
    <source>
        <dbReference type="Google" id="ProtNLM"/>
    </source>
</evidence>
<dbReference type="AlphaFoldDB" id="A0AAW0SDZ5"/>
<protein>
    <recommendedName>
        <fullName evidence="5">Endonuclease/exonuclease/phosphatase domain-containing protein</fullName>
    </recommendedName>
</protein>
<evidence type="ECO:0000313" key="4">
    <source>
        <dbReference type="Proteomes" id="UP001487740"/>
    </source>
</evidence>
<keyword evidence="4" id="KW-1185">Reference proteome</keyword>
<proteinExistence type="predicted"/>
<dbReference type="Proteomes" id="UP001487740">
    <property type="component" value="Unassembled WGS sequence"/>
</dbReference>
<feature type="compositionally biased region" description="Low complexity" evidence="2">
    <location>
        <begin position="336"/>
        <end position="349"/>
    </location>
</feature>
<evidence type="ECO:0000256" key="1">
    <source>
        <dbReference type="SAM" id="Coils"/>
    </source>
</evidence>
<feature type="coiled-coil region" evidence="1">
    <location>
        <begin position="24"/>
        <end position="54"/>
    </location>
</feature>
<dbReference type="Gene3D" id="3.60.10.10">
    <property type="entry name" value="Endonuclease/exonuclease/phosphatase"/>
    <property type="match status" value="1"/>
</dbReference>
<dbReference type="InterPro" id="IPR036691">
    <property type="entry name" value="Endo/exonu/phosph_ase_sf"/>
</dbReference>
<dbReference type="PANTHER" id="PTHR37445">
    <property type="entry name" value="PROTEIN CBG24663"/>
    <property type="match status" value="1"/>
</dbReference>
<keyword evidence="1" id="KW-0175">Coiled coil</keyword>
<name>A0AAW0SDZ5_SCYPA</name>
<feature type="non-terminal residue" evidence="3">
    <location>
        <position position="356"/>
    </location>
</feature>
<dbReference type="SUPFAM" id="SSF56219">
    <property type="entry name" value="DNase I-like"/>
    <property type="match status" value="1"/>
</dbReference>
<gene>
    <name evidence="3" type="ORF">O3P69_015593</name>
</gene>
<dbReference type="EMBL" id="JARAKH010001398">
    <property type="protein sequence ID" value="KAK8373056.1"/>
    <property type="molecule type" value="Genomic_DNA"/>
</dbReference>
<accession>A0AAW0SDZ5</accession>
<dbReference type="PANTHER" id="PTHR37445:SF3">
    <property type="entry name" value="ZINC FINGER PHD-TYPE DOMAIN-CONTAINING PROTEIN"/>
    <property type="match status" value="1"/>
</dbReference>
<comment type="caution">
    <text evidence="3">The sequence shown here is derived from an EMBL/GenBank/DDBJ whole genome shotgun (WGS) entry which is preliminary data.</text>
</comment>
<sequence length="356" mass="40458">MTNPQLKRALTTVLGAERREEPSNSVLLDELRFLREEMAEMKKLKQEVAHLSDGLEKAYKIIHNQQLFLEKLDSKERRCNLVMTGLLEDPDEIGETDKEKVVKVLEAASYPDAVQTENWEMKRLGRENEHHKRPLLITVENQEKRDGVLRVAKNLKNVRGSLSTIYIKKDLHPAVRKEYARLRTREREEREKPVNVGANITYDRKDRVLLRDGVVIDRGGVVMLVSRWLTDYVSRVDTDVEGQIWLQLSWWPNVNLGGVYIPPEDSPYYHASQFGEVAARTRGSEKTVVMGDFNARVCDGRLPACLPACLPAAAVTFTACLLASLRTARYSHAHPHTTPTFHTTSSHAARNTPSGK</sequence>
<evidence type="ECO:0000256" key="2">
    <source>
        <dbReference type="SAM" id="MobiDB-lite"/>
    </source>
</evidence>
<feature type="region of interest" description="Disordered" evidence="2">
    <location>
        <begin position="335"/>
        <end position="356"/>
    </location>
</feature>